<accession>A0ABW2QM73</accession>
<organism evidence="1 2">
    <name type="scientific">Hydrogenophaga atypica</name>
    <dbReference type="NCBI Taxonomy" id="249409"/>
    <lineage>
        <taxon>Bacteria</taxon>
        <taxon>Pseudomonadati</taxon>
        <taxon>Pseudomonadota</taxon>
        <taxon>Betaproteobacteria</taxon>
        <taxon>Burkholderiales</taxon>
        <taxon>Comamonadaceae</taxon>
        <taxon>Hydrogenophaga</taxon>
    </lineage>
</organism>
<dbReference type="EMBL" id="JBHTCA010000014">
    <property type="protein sequence ID" value="MFC7410406.1"/>
    <property type="molecule type" value="Genomic_DNA"/>
</dbReference>
<evidence type="ECO:0000313" key="2">
    <source>
        <dbReference type="Proteomes" id="UP001596501"/>
    </source>
</evidence>
<proteinExistence type="predicted"/>
<name>A0ABW2QM73_9BURK</name>
<evidence type="ECO:0000313" key="1">
    <source>
        <dbReference type="EMBL" id="MFC7410406.1"/>
    </source>
</evidence>
<protein>
    <recommendedName>
        <fullName evidence="3">DUF2267 domain-containing protein</fullName>
    </recommendedName>
</protein>
<comment type="caution">
    <text evidence="1">The sequence shown here is derived from an EMBL/GenBank/DDBJ whole genome shotgun (WGS) entry which is preliminary data.</text>
</comment>
<reference evidence="2" key="1">
    <citation type="journal article" date="2019" name="Int. J. Syst. Evol. Microbiol.">
        <title>The Global Catalogue of Microorganisms (GCM) 10K type strain sequencing project: providing services to taxonomists for standard genome sequencing and annotation.</title>
        <authorList>
            <consortium name="The Broad Institute Genomics Platform"/>
            <consortium name="The Broad Institute Genome Sequencing Center for Infectious Disease"/>
            <person name="Wu L."/>
            <person name="Ma J."/>
        </authorList>
    </citation>
    <scope>NUCLEOTIDE SEQUENCE [LARGE SCALE GENOMIC DNA]</scope>
    <source>
        <strain evidence="2">CGMCC 1.12371</strain>
    </source>
</reference>
<dbReference type="Proteomes" id="UP001596501">
    <property type="component" value="Unassembled WGS sequence"/>
</dbReference>
<dbReference type="RefSeq" id="WP_382225425.1">
    <property type="nucleotide sequence ID" value="NZ_JBHTCA010000014.1"/>
</dbReference>
<evidence type="ECO:0008006" key="3">
    <source>
        <dbReference type="Google" id="ProtNLM"/>
    </source>
</evidence>
<gene>
    <name evidence="1" type="ORF">ACFQPB_16190</name>
</gene>
<keyword evidence="2" id="KW-1185">Reference proteome</keyword>
<sequence>MQSQLPPLADETRKQFHAIFNDWMVNASDADFGQLETAKTRYAPFQVCSMVTLVRGCLANQDLRSALPETLVQLLRERNWLRPSSAAIAA</sequence>